<proteinExistence type="predicted"/>
<evidence type="ECO:0000256" key="3">
    <source>
        <dbReference type="ARBA" id="ARBA00011914"/>
    </source>
</evidence>
<dbReference type="SUPFAM" id="SSF53335">
    <property type="entry name" value="S-adenosyl-L-methionine-dependent methyltransferases"/>
    <property type="match status" value="1"/>
</dbReference>
<dbReference type="GO" id="GO:0005634">
    <property type="term" value="C:nucleus"/>
    <property type="evidence" value="ECO:0007669"/>
    <property type="project" value="UniProtKB-SubCell"/>
</dbReference>
<comment type="caution">
    <text evidence="10">The sequence shown here is derived from an EMBL/GenBank/DDBJ whole genome shotgun (WGS) entry which is preliminary data.</text>
</comment>
<dbReference type="AlphaFoldDB" id="A0AAN4ZER0"/>
<evidence type="ECO:0000256" key="5">
    <source>
        <dbReference type="ARBA" id="ARBA00022490"/>
    </source>
</evidence>
<evidence type="ECO:0000256" key="4">
    <source>
        <dbReference type="ARBA" id="ARBA00020594"/>
    </source>
</evidence>
<keyword evidence="8" id="KW-0539">Nucleus</keyword>
<accession>A0AAN4ZER0</accession>
<organism evidence="10 11">
    <name type="scientific">Pristionchus mayeri</name>
    <dbReference type="NCBI Taxonomy" id="1317129"/>
    <lineage>
        <taxon>Eukaryota</taxon>
        <taxon>Metazoa</taxon>
        <taxon>Ecdysozoa</taxon>
        <taxon>Nematoda</taxon>
        <taxon>Chromadorea</taxon>
        <taxon>Rhabditida</taxon>
        <taxon>Rhabditina</taxon>
        <taxon>Diplogasteromorpha</taxon>
        <taxon>Diplogasteroidea</taxon>
        <taxon>Neodiplogasteridae</taxon>
        <taxon>Pristionchus</taxon>
    </lineage>
</organism>
<name>A0AAN4ZER0_9BILA</name>
<evidence type="ECO:0000256" key="8">
    <source>
        <dbReference type="ARBA" id="ARBA00023242"/>
    </source>
</evidence>
<dbReference type="Pfam" id="PF10294">
    <property type="entry name" value="Methyltransf_16"/>
    <property type="match status" value="1"/>
</dbReference>
<dbReference type="GO" id="GO:0005737">
    <property type="term" value="C:cytoplasm"/>
    <property type="evidence" value="ECO:0007669"/>
    <property type="project" value="UniProtKB-SubCell"/>
</dbReference>
<dbReference type="GO" id="GO:0032259">
    <property type="term" value="P:methylation"/>
    <property type="evidence" value="ECO:0007669"/>
    <property type="project" value="UniProtKB-KW"/>
</dbReference>
<feature type="compositionally biased region" description="Basic and acidic residues" evidence="9">
    <location>
        <begin position="56"/>
        <end position="68"/>
    </location>
</feature>
<keyword evidence="7" id="KW-0808">Transferase</keyword>
<dbReference type="EC" id="2.1.1.60" evidence="3"/>
<sequence>MPPARKDQPDTDDPSRPSTSRDFTPSLAPPVKRARSSMGGPPSAMPRRQSTGGRQARMEEFVDEKPDSDPPSLDSPSPPSLPSRARVNWRRLGEGILHAKTAPSPSLTLGVFEMKRKEGFIYEIKRGPFIIQSDGSELCKSVEERVNIHPSTVSIKEGKRRDETGRVRVWPGGEAMGYWIMEGVIRVEGRRVMEIGCGAIALPARVALWKGAKEVKANDGSEECVGSVKRSTEGEKMKVEKMEWGKREVEEEEKIDVILAADAVFFEKSHEALMDTISSWMGEGGETWIAAPERRGSLLRWKRRVEEEGRWRMEEWKEAEMRLREEVEKGGRTIDEDEDMPRLIRITRL</sequence>
<keyword evidence="5" id="KW-0963">Cytoplasm</keyword>
<keyword evidence="11" id="KW-1185">Reference proteome</keyword>
<dbReference type="PANTHER" id="PTHR13539:SF3">
    <property type="entry name" value="CALMODULIN-LYSINE N-METHYLTRANSFERASE"/>
    <property type="match status" value="1"/>
</dbReference>
<feature type="region of interest" description="Disordered" evidence="9">
    <location>
        <begin position="1"/>
        <end position="84"/>
    </location>
</feature>
<evidence type="ECO:0000256" key="7">
    <source>
        <dbReference type="ARBA" id="ARBA00022679"/>
    </source>
</evidence>
<evidence type="ECO:0000256" key="1">
    <source>
        <dbReference type="ARBA" id="ARBA00004123"/>
    </source>
</evidence>
<dbReference type="InterPro" id="IPR019410">
    <property type="entry name" value="Methyltransf_16"/>
</dbReference>
<dbReference type="EMBL" id="BTRK01000002">
    <property type="protein sequence ID" value="GMR36310.1"/>
    <property type="molecule type" value="Genomic_DNA"/>
</dbReference>
<comment type="subcellular location">
    <subcellularLocation>
        <location evidence="2">Cytoplasm</location>
    </subcellularLocation>
    <subcellularLocation>
        <location evidence="1">Nucleus</location>
    </subcellularLocation>
</comment>
<dbReference type="GO" id="GO:0018025">
    <property type="term" value="F:calmodulin-lysine N-methyltransferase activity"/>
    <property type="evidence" value="ECO:0007669"/>
    <property type="project" value="UniProtKB-EC"/>
</dbReference>
<evidence type="ECO:0000313" key="11">
    <source>
        <dbReference type="Proteomes" id="UP001328107"/>
    </source>
</evidence>
<evidence type="ECO:0000256" key="6">
    <source>
        <dbReference type="ARBA" id="ARBA00022603"/>
    </source>
</evidence>
<dbReference type="PANTHER" id="PTHR13539">
    <property type="entry name" value="CALMODULIN-LYSINE N-METHYLTRANSFERASE"/>
    <property type="match status" value="1"/>
</dbReference>
<gene>
    <name evidence="10" type="ORF">PMAYCL1PPCAC_06505</name>
</gene>
<evidence type="ECO:0000313" key="10">
    <source>
        <dbReference type="EMBL" id="GMR36310.1"/>
    </source>
</evidence>
<reference evidence="11" key="1">
    <citation type="submission" date="2022-10" db="EMBL/GenBank/DDBJ databases">
        <title>Genome assembly of Pristionchus species.</title>
        <authorList>
            <person name="Yoshida K."/>
            <person name="Sommer R.J."/>
        </authorList>
    </citation>
    <scope>NUCLEOTIDE SEQUENCE [LARGE SCALE GENOMIC DNA]</scope>
    <source>
        <strain evidence="11">RS5460</strain>
    </source>
</reference>
<protein>
    <recommendedName>
        <fullName evidence="4">Calmodulin-lysine N-methyltransferase</fullName>
        <ecNumber evidence="3">2.1.1.60</ecNumber>
    </recommendedName>
</protein>
<dbReference type="InterPro" id="IPR029063">
    <property type="entry name" value="SAM-dependent_MTases_sf"/>
</dbReference>
<dbReference type="Proteomes" id="UP001328107">
    <property type="component" value="Unassembled WGS sequence"/>
</dbReference>
<dbReference type="Gene3D" id="3.40.50.150">
    <property type="entry name" value="Vaccinia Virus protein VP39"/>
    <property type="match status" value="1"/>
</dbReference>
<keyword evidence="6" id="KW-0489">Methyltransferase</keyword>
<evidence type="ECO:0000256" key="2">
    <source>
        <dbReference type="ARBA" id="ARBA00004496"/>
    </source>
</evidence>
<feature type="compositionally biased region" description="Basic and acidic residues" evidence="9">
    <location>
        <begin position="1"/>
        <end position="15"/>
    </location>
</feature>
<dbReference type="InterPro" id="IPR025800">
    <property type="entry name" value="CaM-Lys-N-MeTrfase"/>
</dbReference>
<evidence type="ECO:0000256" key="9">
    <source>
        <dbReference type="SAM" id="MobiDB-lite"/>
    </source>
</evidence>